<reference evidence="3" key="1">
    <citation type="submission" date="2015-12" db="EMBL/GenBank/DDBJ databases">
        <authorList>
            <person name="Shamseldin A."/>
            <person name="Moawad H."/>
            <person name="Abd El-Rahim W.M."/>
            <person name="Sadowsky M.J."/>
        </authorList>
    </citation>
    <scope>NUCLEOTIDE SEQUENCE [LARGE SCALE GENOMIC DNA]</scope>
    <source>
        <strain evidence="3">JAM AC0309</strain>
    </source>
</reference>
<feature type="region of interest" description="Disordered" evidence="1">
    <location>
        <begin position="13"/>
        <end position="39"/>
    </location>
</feature>
<sequence>MLSSRAVALLRREGPPTLCEGDEGHGADRGHHDRPQGDLGVYGARKIHAELNRQGVPVARCTRRGCSPTTRRRTGPCSISEALGYEPIGYEGARKKVLGVFNPIELRSSGTAIA</sequence>
<dbReference type="AlphaFoldDB" id="A0A0U5B754"/>
<organism evidence="2 3">
    <name type="scientific">Microcella alkaliphila</name>
    <dbReference type="NCBI Taxonomy" id="279828"/>
    <lineage>
        <taxon>Bacteria</taxon>
        <taxon>Bacillati</taxon>
        <taxon>Actinomycetota</taxon>
        <taxon>Actinomycetes</taxon>
        <taxon>Micrococcales</taxon>
        <taxon>Microbacteriaceae</taxon>
        <taxon>Microcella</taxon>
    </lineage>
</organism>
<name>A0A0U5B754_9MICO</name>
<dbReference type="Proteomes" id="UP000218965">
    <property type="component" value="Chromosome"/>
</dbReference>
<evidence type="ECO:0000313" key="2">
    <source>
        <dbReference type="EMBL" id="BAU31680.1"/>
    </source>
</evidence>
<accession>A0A0U5B754</accession>
<dbReference type="EMBL" id="AP017315">
    <property type="protein sequence ID" value="BAU31680.1"/>
    <property type="molecule type" value="Genomic_DNA"/>
</dbReference>
<feature type="compositionally biased region" description="Basic and acidic residues" evidence="1">
    <location>
        <begin position="22"/>
        <end position="36"/>
    </location>
</feature>
<dbReference type="KEGG" id="malk:MalAC0309_0813"/>
<reference evidence="2 3" key="2">
    <citation type="submission" date="2016-01" db="EMBL/GenBank/DDBJ databases">
        <title>Microcella alkaliphila JAM AC0309 whole genome shotgun sequence.</title>
        <authorList>
            <person name="Kurata A."/>
            <person name="Hirose Y."/>
            <person name="Kishimoto N."/>
            <person name="Kobayashi T."/>
        </authorList>
    </citation>
    <scope>NUCLEOTIDE SEQUENCE [LARGE SCALE GENOMIC DNA]</scope>
    <source>
        <strain evidence="2 3">JAM AC0309</strain>
    </source>
</reference>
<protein>
    <submittedName>
        <fullName evidence="2">Putative transposase</fullName>
    </submittedName>
</protein>
<evidence type="ECO:0000256" key="1">
    <source>
        <dbReference type="SAM" id="MobiDB-lite"/>
    </source>
</evidence>
<evidence type="ECO:0000313" key="3">
    <source>
        <dbReference type="Proteomes" id="UP000218965"/>
    </source>
</evidence>
<proteinExistence type="predicted"/>
<gene>
    <name evidence="2" type="ORF">MalAC0309_0813</name>
</gene>